<accession>A0A4R2IUM6</accession>
<dbReference type="EMBL" id="SLWS01000018">
    <property type="protein sequence ID" value="TCO46615.1"/>
    <property type="molecule type" value="Genomic_DNA"/>
</dbReference>
<sequence>MTLTGDKAPVPAVPRNAWAVSVEDPPVLHTVPFPDRTDRTARLALCGTQAVPVRIVDGLVDLCADCREHLRIMHERARKELSHAS</sequence>
<comment type="caution">
    <text evidence="1">The sequence shown here is derived from an EMBL/GenBank/DDBJ whole genome shotgun (WGS) entry which is preliminary data.</text>
</comment>
<keyword evidence="2" id="KW-1185">Reference proteome</keyword>
<proteinExistence type="predicted"/>
<organism evidence="1 2">
    <name type="scientific">Actinocrispum wychmicini</name>
    <dbReference type="NCBI Taxonomy" id="1213861"/>
    <lineage>
        <taxon>Bacteria</taxon>
        <taxon>Bacillati</taxon>
        <taxon>Actinomycetota</taxon>
        <taxon>Actinomycetes</taxon>
        <taxon>Pseudonocardiales</taxon>
        <taxon>Pseudonocardiaceae</taxon>
        <taxon>Actinocrispum</taxon>
    </lineage>
</organism>
<reference evidence="1 2" key="1">
    <citation type="submission" date="2019-03" db="EMBL/GenBank/DDBJ databases">
        <title>Genomic Encyclopedia of Type Strains, Phase IV (KMG-IV): sequencing the most valuable type-strain genomes for metagenomic binning, comparative biology and taxonomic classification.</title>
        <authorList>
            <person name="Goeker M."/>
        </authorList>
    </citation>
    <scope>NUCLEOTIDE SEQUENCE [LARGE SCALE GENOMIC DNA]</scope>
    <source>
        <strain evidence="1 2">DSM 45934</strain>
    </source>
</reference>
<protein>
    <submittedName>
        <fullName evidence="1">Uncharacterized protein</fullName>
    </submittedName>
</protein>
<dbReference type="RefSeq" id="WP_132125746.1">
    <property type="nucleotide sequence ID" value="NZ_SLWS01000018.1"/>
</dbReference>
<dbReference type="AlphaFoldDB" id="A0A4R2IUM6"/>
<evidence type="ECO:0000313" key="1">
    <source>
        <dbReference type="EMBL" id="TCO46615.1"/>
    </source>
</evidence>
<name>A0A4R2IUM6_9PSEU</name>
<dbReference type="OrthoDB" id="9838523at2"/>
<dbReference type="Proteomes" id="UP000295680">
    <property type="component" value="Unassembled WGS sequence"/>
</dbReference>
<evidence type="ECO:0000313" key="2">
    <source>
        <dbReference type="Proteomes" id="UP000295680"/>
    </source>
</evidence>
<gene>
    <name evidence="1" type="ORF">EV192_11810</name>
</gene>